<accession>A0AA35NV11</accession>
<name>A0AA35NV11_9SAUR</name>
<reference evidence="1" key="1">
    <citation type="submission" date="2022-12" db="EMBL/GenBank/DDBJ databases">
        <authorList>
            <person name="Alioto T."/>
            <person name="Alioto T."/>
            <person name="Gomez Garrido J."/>
        </authorList>
    </citation>
    <scope>NUCLEOTIDE SEQUENCE</scope>
</reference>
<evidence type="ECO:0000313" key="1">
    <source>
        <dbReference type="EMBL" id="CAI5762550.1"/>
    </source>
</evidence>
<protein>
    <submittedName>
        <fullName evidence="1">Uncharacterized protein</fullName>
    </submittedName>
</protein>
<sequence length="119" mass="13618">MWRRDWPAGPVEGAPFASRPCRRLHPLPPPLRPFVKARAIAVSKRDGISDARQYNTVQGSPMVIRTWDSCQIPDGSSQLTSWLATVKKILGLFYFIFVGDRSRRSTGYTRLHISFRFLK</sequence>
<dbReference type="EMBL" id="OX395126">
    <property type="protein sequence ID" value="CAI5762550.1"/>
    <property type="molecule type" value="Genomic_DNA"/>
</dbReference>
<evidence type="ECO:0000313" key="2">
    <source>
        <dbReference type="Proteomes" id="UP001178461"/>
    </source>
</evidence>
<dbReference type="AlphaFoldDB" id="A0AA35NV11"/>
<gene>
    <name evidence="1" type="ORF">PODLI_1B001830</name>
</gene>
<organism evidence="1 2">
    <name type="scientific">Podarcis lilfordi</name>
    <name type="common">Lilford's wall lizard</name>
    <dbReference type="NCBI Taxonomy" id="74358"/>
    <lineage>
        <taxon>Eukaryota</taxon>
        <taxon>Metazoa</taxon>
        <taxon>Chordata</taxon>
        <taxon>Craniata</taxon>
        <taxon>Vertebrata</taxon>
        <taxon>Euteleostomi</taxon>
        <taxon>Lepidosauria</taxon>
        <taxon>Squamata</taxon>
        <taxon>Bifurcata</taxon>
        <taxon>Unidentata</taxon>
        <taxon>Episquamata</taxon>
        <taxon>Laterata</taxon>
        <taxon>Lacertibaenia</taxon>
        <taxon>Lacertidae</taxon>
        <taxon>Podarcis</taxon>
    </lineage>
</organism>
<keyword evidence="2" id="KW-1185">Reference proteome</keyword>
<dbReference type="Proteomes" id="UP001178461">
    <property type="component" value="Chromosome 1"/>
</dbReference>
<proteinExistence type="predicted"/>